<dbReference type="InterPro" id="IPR002104">
    <property type="entry name" value="Integrase_catalytic"/>
</dbReference>
<gene>
    <name evidence="7" type="ORF">JZO67_003544</name>
</gene>
<evidence type="ECO:0000313" key="7">
    <source>
        <dbReference type="EMBL" id="MEO1771563.1"/>
    </source>
</evidence>
<evidence type="ECO:0000313" key="8">
    <source>
        <dbReference type="Proteomes" id="UP000664357"/>
    </source>
</evidence>
<dbReference type="PANTHER" id="PTHR30349">
    <property type="entry name" value="PHAGE INTEGRASE-RELATED"/>
    <property type="match status" value="1"/>
</dbReference>
<dbReference type="InterPro" id="IPR010998">
    <property type="entry name" value="Integrase_recombinase_N"/>
</dbReference>
<evidence type="ECO:0000256" key="3">
    <source>
        <dbReference type="ARBA" id="ARBA00023172"/>
    </source>
</evidence>
<dbReference type="PROSITE" id="PS51898">
    <property type="entry name" value="TYR_RECOMBINASE"/>
    <property type="match status" value="1"/>
</dbReference>
<dbReference type="InterPro" id="IPR011010">
    <property type="entry name" value="DNA_brk_join_enz"/>
</dbReference>
<keyword evidence="3" id="KW-0233">DNA recombination</keyword>
<protein>
    <recommendedName>
        <fullName evidence="9">Site-specific integrase</fullName>
    </recommendedName>
</protein>
<dbReference type="SUPFAM" id="SSF56349">
    <property type="entry name" value="DNA breaking-rejoining enzymes"/>
    <property type="match status" value="1"/>
</dbReference>
<keyword evidence="8" id="KW-1185">Reference proteome</keyword>
<reference evidence="7 8" key="1">
    <citation type="submission" date="2024-02" db="EMBL/GenBank/DDBJ databases">
        <title>The Genome Sequence of Enterococcus sp. DIV0159.</title>
        <authorList>
            <person name="Earl A."/>
            <person name="Manson A."/>
            <person name="Gilmore M."/>
            <person name="Sanders J."/>
            <person name="Shea T."/>
            <person name="Howe W."/>
            <person name="Livny J."/>
            <person name="Cuomo C."/>
            <person name="Neafsey D."/>
            <person name="Birren B."/>
        </authorList>
    </citation>
    <scope>NUCLEOTIDE SEQUENCE [LARGE SCALE GENOMIC DNA]</scope>
    <source>
        <strain evidence="7 8">665A</strain>
    </source>
</reference>
<evidence type="ECO:0000259" key="5">
    <source>
        <dbReference type="PROSITE" id="PS51898"/>
    </source>
</evidence>
<keyword evidence="2 4" id="KW-0238">DNA-binding</keyword>
<comment type="similarity">
    <text evidence="1">Belongs to the 'phage' integrase family.</text>
</comment>
<evidence type="ECO:0000256" key="4">
    <source>
        <dbReference type="PROSITE-ProRule" id="PRU01248"/>
    </source>
</evidence>
<dbReference type="Proteomes" id="UP000664357">
    <property type="component" value="Unassembled WGS sequence"/>
</dbReference>
<organism evidence="7 8">
    <name type="scientific">Candidatus Enterococcus ferrettii</name>
    <dbReference type="NCBI Taxonomy" id="2815324"/>
    <lineage>
        <taxon>Bacteria</taxon>
        <taxon>Bacillati</taxon>
        <taxon>Bacillota</taxon>
        <taxon>Bacilli</taxon>
        <taxon>Lactobacillales</taxon>
        <taxon>Enterococcaceae</taxon>
        <taxon>Enterococcus</taxon>
    </lineage>
</organism>
<dbReference type="PROSITE" id="PS51900">
    <property type="entry name" value="CB"/>
    <property type="match status" value="1"/>
</dbReference>
<feature type="domain" description="Tyr recombinase" evidence="5">
    <location>
        <begin position="169"/>
        <end position="362"/>
    </location>
</feature>
<dbReference type="PANTHER" id="PTHR30349:SF64">
    <property type="entry name" value="PROPHAGE INTEGRASE INTD-RELATED"/>
    <property type="match status" value="1"/>
</dbReference>
<evidence type="ECO:0008006" key="9">
    <source>
        <dbReference type="Google" id="ProtNLM"/>
    </source>
</evidence>
<comment type="caution">
    <text evidence="7">The sequence shown here is derived from an EMBL/GenBank/DDBJ whole genome shotgun (WGS) entry which is preliminary data.</text>
</comment>
<dbReference type="InterPro" id="IPR013762">
    <property type="entry name" value="Integrase-like_cat_sf"/>
</dbReference>
<dbReference type="RefSeq" id="WP_207705312.1">
    <property type="nucleotide sequence ID" value="NZ_JAFREL020000003.1"/>
</dbReference>
<evidence type="ECO:0000256" key="1">
    <source>
        <dbReference type="ARBA" id="ARBA00008857"/>
    </source>
</evidence>
<dbReference type="InterPro" id="IPR044068">
    <property type="entry name" value="CB"/>
</dbReference>
<feature type="domain" description="Core-binding (CB)" evidence="6">
    <location>
        <begin position="66"/>
        <end position="148"/>
    </location>
</feature>
<evidence type="ECO:0000256" key="2">
    <source>
        <dbReference type="ARBA" id="ARBA00023125"/>
    </source>
</evidence>
<sequence length="371" mass="42962">MARIGENIYHRKDLRWEGRFHRGRKVDGKIRYGYIYGNSYEEVKEKLGPLRRQAQITLELYGKSVVEYDEWSQTWLAEQQKVVKPATYSSYLSKLKKYIWPHIGKVALYQLDESTIHRMIQAWIQTGLSLSSIKVIFRIVKQSLKYAIQKELVQKNPCEWIQLPKGPKEKVHALTIKEQQRLEKAVLAEKDIRTKAVILAMETGMRIGEIAGLKWEAVDLDKRMIEVNHTYQRVLSATGPKTTLHLGTPKSQSSRRVIPMTSKLHQLLSSLKEESKSEYVFSVKGKPCEPRLLTYHFHRVRKKAKLEGIHFHQLRHTFATRCLESSEDILNVSILLGHTSPQLTTTVYFDSIVQKRIAVIGSMERAQQNIA</sequence>
<dbReference type="Gene3D" id="1.10.150.130">
    <property type="match status" value="1"/>
</dbReference>
<dbReference type="InterPro" id="IPR053876">
    <property type="entry name" value="Phage_int_M"/>
</dbReference>
<dbReference type="EMBL" id="JAFREL020000003">
    <property type="protein sequence ID" value="MEO1771563.1"/>
    <property type="molecule type" value="Genomic_DNA"/>
</dbReference>
<dbReference type="CDD" id="cd01189">
    <property type="entry name" value="INT_ICEBs1_C_like"/>
    <property type="match status" value="1"/>
</dbReference>
<dbReference type="Gene3D" id="1.10.443.10">
    <property type="entry name" value="Intergrase catalytic core"/>
    <property type="match status" value="1"/>
</dbReference>
<dbReference type="InterPro" id="IPR050090">
    <property type="entry name" value="Tyrosine_recombinase_XerCD"/>
</dbReference>
<dbReference type="Pfam" id="PF22022">
    <property type="entry name" value="Phage_int_M"/>
    <property type="match status" value="1"/>
</dbReference>
<evidence type="ECO:0000259" key="6">
    <source>
        <dbReference type="PROSITE" id="PS51900"/>
    </source>
</evidence>
<accession>A0ABV0ESG3</accession>
<proteinExistence type="inferred from homology"/>
<dbReference type="Pfam" id="PF00589">
    <property type="entry name" value="Phage_integrase"/>
    <property type="match status" value="1"/>
</dbReference>
<name>A0ABV0ESG3_9ENTE</name>